<evidence type="ECO:0000313" key="5">
    <source>
        <dbReference type="EMBL" id="HIX01716.1"/>
    </source>
</evidence>
<dbReference type="CDD" id="cd00090">
    <property type="entry name" value="HTH_ARSR"/>
    <property type="match status" value="1"/>
</dbReference>
<reference evidence="5" key="2">
    <citation type="submission" date="2021-04" db="EMBL/GenBank/DDBJ databases">
        <authorList>
            <person name="Gilroy R."/>
        </authorList>
    </citation>
    <scope>NUCLEOTIDE SEQUENCE</scope>
    <source>
        <strain evidence="5">6627</strain>
    </source>
</reference>
<dbReference type="EMBL" id="DXFP01000023">
    <property type="protein sequence ID" value="HIX01716.1"/>
    <property type="molecule type" value="Genomic_DNA"/>
</dbReference>
<dbReference type="Gene3D" id="1.10.10.10">
    <property type="entry name" value="Winged helix-like DNA-binding domain superfamily/Winged helix DNA-binding domain"/>
    <property type="match status" value="1"/>
</dbReference>
<keyword evidence="3" id="KW-0804">Transcription</keyword>
<dbReference type="InterPro" id="IPR011991">
    <property type="entry name" value="ArsR-like_HTH"/>
</dbReference>
<keyword evidence="2" id="KW-0238">DNA-binding</keyword>
<dbReference type="PANTHER" id="PTHR33154:SF33">
    <property type="entry name" value="TRANSCRIPTIONAL REPRESSOR SDPR"/>
    <property type="match status" value="1"/>
</dbReference>
<dbReference type="SMART" id="SM00418">
    <property type="entry name" value="HTH_ARSR"/>
    <property type="match status" value="1"/>
</dbReference>
<dbReference type="InterPro" id="IPR001845">
    <property type="entry name" value="HTH_ArsR_DNA-bd_dom"/>
</dbReference>
<name>A0A9D1UWJ0_9LACO</name>
<dbReference type="PRINTS" id="PR00778">
    <property type="entry name" value="HTHARSR"/>
</dbReference>
<reference evidence="5" key="1">
    <citation type="journal article" date="2021" name="PeerJ">
        <title>Extensive microbial diversity within the chicken gut microbiome revealed by metagenomics and culture.</title>
        <authorList>
            <person name="Gilroy R."/>
            <person name="Ravi A."/>
            <person name="Getino M."/>
            <person name="Pursley I."/>
            <person name="Horton D.L."/>
            <person name="Alikhan N.F."/>
            <person name="Baker D."/>
            <person name="Gharbi K."/>
            <person name="Hall N."/>
            <person name="Watson M."/>
            <person name="Adriaenssens E.M."/>
            <person name="Foster-Nyarko E."/>
            <person name="Jarju S."/>
            <person name="Secka A."/>
            <person name="Antonio M."/>
            <person name="Oren A."/>
            <person name="Chaudhuri R.R."/>
            <person name="La Ragione R."/>
            <person name="Hildebrand F."/>
            <person name="Pallen M.J."/>
        </authorList>
    </citation>
    <scope>NUCLEOTIDE SEQUENCE</scope>
    <source>
        <strain evidence="5">6627</strain>
    </source>
</reference>
<sequence length="111" mass="12602">MVTKGLNKQQESAIKSFENNFSVMHALADKNRQRIIVLLAHHLEDGLTVTAITENMAITQPAVSHHLKILRDAGIVSFKKKGLQSMYYLTLKEPLKELEKSLKDLRTKFQA</sequence>
<dbReference type="PANTHER" id="PTHR33154">
    <property type="entry name" value="TRANSCRIPTIONAL REGULATOR, ARSR FAMILY"/>
    <property type="match status" value="1"/>
</dbReference>
<evidence type="ECO:0000256" key="3">
    <source>
        <dbReference type="ARBA" id="ARBA00023163"/>
    </source>
</evidence>
<feature type="domain" description="HTH arsR-type" evidence="4">
    <location>
        <begin position="12"/>
        <end position="109"/>
    </location>
</feature>
<protein>
    <submittedName>
        <fullName evidence="5">Metalloregulator ArsR/SmtB family transcription factor</fullName>
    </submittedName>
</protein>
<dbReference type="GO" id="GO:0003700">
    <property type="term" value="F:DNA-binding transcription factor activity"/>
    <property type="evidence" value="ECO:0007669"/>
    <property type="project" value="InterPro"/>
</dbReference>
<gene>
    <name evidence="5" type="ORF">H9861_03075</name>
</gene>
<organism evidence="5 6">
    <name type="scientific">Candidatus Ligilactobacillus excrementigallinarum</name>
    <dbReference type="NCBI Taxonomy" id="2838641"/>
    <lineage>
        <taxon>Bacteria</taxon>
        <taxon>Bacillati</taxon>
        <taxon>Bacillota</taxon>
        <taxon>Bacilli</taxon>
        <taxon>Lactobacillales</taxon>
        <taxon>Lactobacillaceae</taxon>
        <taxon>Ligilactobacillus</taxon>
    </lineage>
</organism>
<dbReference type="NCBIfam" id="NF033788">
    <property type="entry name" value="HTH_metalloreg"/>
    <property type="match status" value="1"/>
</dbReference>
<accession>A0A9D1UWJ0</accession>
<dbReference type="InterPro" id="IPR036390">
    <property type="entry name" value="WH_DNA-bd_sf"/>
</dbReference>
<evidence type="ECO:0000313" key="6">
    <source>
        <dbReference type="Proteomes" id="UP000823963"/>
    </source>
</evidence>
<dbReference type="GO" id="GO:0003677">
    <property type="term" value="F:DNA binding"/>
    <property type="evidence" value="ECO:0007669"/>
    <property type="project" value="UniProtKB-KW"/>
</dbReference>
<dbReference type="SUPFAM" id="SSF46785">
    <property type="entry name" value="Winged helix' DNA-binding domain"/>
    <property type="match status" value="1"/>
</dbReference>
<dbReference type="Proteomes" id="UP000823963">
    <property type="component" value="Unassembled WGS sequence"/>
</dbReference>
<dbReference type="InterPro" id="IPR036388">
    <property type="entry name" value="WH-like_DNA-bd_sf"/>
</dbReference>
<proteinExistence type="predicted"/>
<dbReference type="AlphaFoldDB" id="A0A9D1UWJ0"/>
<evidence type="ECO:0000256" key="1">
    <source>
        <dbReference type="ARBA" id="ARBA00023015"/>
    </source>
</evidence>
<comment type="caution">
    <text evidence="5">The sequence shown here is derived from an EMBL/GenBank/DDBJ whole genome shotgun (WGS) entry which is preliminary data.</text>
</comment>
<evidence type="ECO:0000256" key="2">
    <source>
        <dbReference type="ARBA" id="ARBA00023125"/>
    </source>
</evidence>
<dbReference type="InterPro" id="IPR051081">
    <property type="entry name" value="HTH_MetalResp_TranReg"/>
</dbReference>
<dbReference type="Pfam" id="PF01022">
    <property type="entry name" value="HTH_5"/>
    <property type="match status" value="1"/>
</dbReference>
<keyword evidence="1" id="KW-0805">Transcription regulation</keyword>
<dbReference type="PROSITE" id="PS50987">
    <property type="entry name" value="HTH_ARSR_2"/>
    <property type="match status" value="1"/>
</dbReference>
<evidence type="ECO:0000259" key="4">
    <source>
        <dbReference type="PROSITE" id="PS50987"/>
    </source>
</evidence>